<name>A0ABU4THI7_9PSEU</name>
<dbReference type="SUPFAM" id="SSF53098">
    <property type="entry name" value="Ribonuclease H-like"/>
    <property type="match status" value="1"/>
</dbReference>
<dbReference type="InterPro" id="IPR002559">
    <property type="entry name" value="Transposase_11"/>
</dbReference>
<organism evidence="3 4">
    <name type="scientific">Lentzea miocenica</name>
    <dbReference type="NCBI Taxonomy" id="3095431"/>
    <lineage>
        <taxon>Bacteria</taxon>
        <taxon>Bacillati</taxon>
        <taxon>Actinomycetota</taxon>
        <taxon>Actinomycetes</taxon>
        <taxon>Pseudonocardiales</taxon>
        <taxon>Pseudonocardiaceae</taxon>
        <taxon>Lentzea</taxon>
    </lineage>
</organism>
<dbReference type="InterPro" id="IPR024473">
    <property type="entry name" value="Transposases_IS4_N"/>
</dbReference>
<dbReference type="NCBIfam" id="NF033592">
    <property type="entry name" value="transpos_IS4_1"/>
    <property type="match status" value="1"/>
</dbReference>
<dbReference type="Proteomes" id="UP001285521">
    <property type="component" value="Unassembled WGS sequence"/>
</dbReference>
<dbReference type="RefSeq" id="WP_319972639.1">
    <property type="nucleotide sequence ID" value="NZ_JAXAVW010000093.1"/>
</dbReference>
<dbReference type="PANTHER" id="PTHR37529">
    <property type="entry name" value="TRANSPOSASE INSG FOR INSERTION SEQUENCE ELEMENT IS4-RELATED"/>
    <property type="match status" value="1"/>
</dbReference>
<proteinExistence type="predicted"/>
<evidence type="ECO:0000259" key="2">
    <source>
        <dbReference type="Pfam" id="PF13006"/>
    </source>
</evidence>
<dbReference type="PANTHER" id="PTHR37529:SF1">
    <property type="entry name" value="TRANSPOSASE INSG FOR INSERTION SEQUENCE ELEMENT IS4-RELATED"/>
    <property type="match status" value="1"/>
</dbReference>
<evidence type="ECO:0000259" key="1">
    <source>
        <dbReference type="Pfam" id="PF01609"/>
    </source>
</evidence>
<evidence type="ECO:0000313" key="4">
    <source>
        <dbReference type="Proteomes" id="UP001285521"/>
    </source>
</evidence>
<dbReference type="Pfam" id="PF01609">
    <property type="entry name" value="DDE_Tnp_1"/>
    <property type="match status" value="1"/>
</dbReference>
<dbReference type="Pfam" id="PF13006">
    <property type="entry name" value="Nterm_IS4"/>
    <property type="match status" value="1"/>
</dbReference>
<keyword evidence="4" id="KW-1185">Reference proteome</keyword>
<reference evidence="3 4" key="1">
    <citation type="submission" date="2023-11" db="EMBL/GenBank/DDBJ databases">
        <title>Lentzea sokolovensis, sp. nov., Lentzea kristufkii, sp. nov., and Lentzea miocenensis, sp. nov., rare actinobacteria from Sokolov Coal Basin, Miocene lacustrine sediment, Czech Republic.</title>
        <authorList>
            <person name="Lara A."/>
            <person name="Kotroba L."/>
            <person name="Nouioui I."/>
            <person name="Neumann-Schaal M."/>
            <person name="Mast Y."/>
            <person name="Chronakova A."/>
        </authorList>
    </citation>
    <scope>NUCLEOTIDE SEQUENCE [LARGE SCALE GENOMIC DNA]</scope>
    <source>
        <strain evidence="3 4">BCCO 10_0856</strain>
    </source>
</reference>
<dbReference type="InterPro" id="IPR012337">
    <property type="entry name" value="RNaseH-like_sf"/>
</dbReference>
<dbReference type="InterPro" id="IPR047952">
    <property type="entry name" value="Transpos_IS4"/>
</dbReference>
<feature type="non-terminal residue" evidence="3">
    <location>
        <position position="1"/>
    </location>
</feature>
<gene>
    <name evidence="3" type="ORF">SK803_46330</name>
</gene>
<feature type="domain" description="Transposase IS4-like" evidence="1">
    <location>
        <begin position="118"/>
        <end position="353"/>
    </location>
</feature>
<feature type="domain" description="Transposase IS4 N-terminal" evidence="2">
    <location>
        <begin position="1"/>
        <end position="96"/>
    </location>
</feature>
<dbReference type="EMBL" id="JAXAVW010000093">
    <property type="protein sequence ID" value="MDX8037656.1"/>
    <property type="molecule type" value="Genomic_DNA"/>
</dbReference>
<accession>A0ABU4THI7</accession>
<protein>
    <submittedName>
        <fullName evidence="3">IS4 family transposase</fullName>
    </submittedName>
</protein>
<evidence type="ECO:0000313" key="3">
    <source>
        <dbReference type="EMBL" id="MDX8037656.1"/>
    </source>
</evidence>
<sequence length="396" mass="43231">GVLAGSVSREVVDEAIAATGKQARRSGGKLPPHVMVYFAMAMALFADEDYEEVAVRLSETLSGWDRWEQAWSAPTSGGITQARARLGFEPVKTLFEQVAVPVADELTRGAFLGPWRLMAIDGFEWDAPDTEANVAGFGYGGSAGHATPFPKVRVVTISECASHAVVAAAMAGTATGEQTLARELWPRLEPDWLLIADRNFFNWADWRDAAAGGTQLLWRMKSSHRLPVVQALPDDSYLSFVVSPNVRNSADRARIAAAAGRGEPLDPGQATLVRVVEYTVDDRGGEPETIRLITTILDPAAAPAETLAEAYHQRWEHETGNDQLKTHLRGPGRVLRSKSPDMVRQEIYGYLLTHHALAALICRAATEADIDPDRVKFKRTVRIARRRVTDSAALSP</sequence>
<comment type="caution">
    <text evidence="3">The sequence shown here is derived from an EMBL/GenBank/DDBJ whole genome shotgun (WGS) entry which is preliminary data.</text>
</comment>